<evidence type="ECO:0000256" key="5">
    <source>
        <dbReference type="ARBA" id="ARBA00022723"/>
    </source>
</evidence>
<comment type="function">
    <text evidence="1">Transcription repressor.</text>
</comment>
<evidence type="ECO:0000256" key="14">
    <source>
        <dbReference type="SAM" id="MobiDB-lite"/>
    </source>
</evidence>
<keyword evidence="8" id="KW-0805">Transcription regulation</keyword>
<dbReference type="PANTHER" id="PTHR46297">
    <property type="entry name" value="ZINC FINGER CCCH-TYPE WITH G PATCH DOMAIN-CONTAINING PROTEIN"/>
    <property type="match status" value="1"/>
</dbReference>
<feature type="region of interest" description="Disordered" evidence="14">
    <location>
        <begin position="417"/>
        <end position="445"/>
    </location>
</feature>
<evidence type="ECO:0000256" key="4">
    <source>
        <dbReference type="ARBA" id="ARBA00022491"/>
    </source>
</evidence>
<dbReference type="PROSITE" id="PS50103">
    <property type="entry name" value="ZF_C3H1"/>
    <property type="match status" value="1"/>
</dbReference>
<keyword evidence="7 12" id="KW-0862">Zinc</keyword>
<feature type="domain" description="G-patch" evidence="16">
    <location>
        <begin position="323"/>
        <end position="379"/>
    </location>
</feature>
<dbReference type="PANTHER" id="PTHR46297:SF1">
    <property type="entry name" value="ZINC FINGER CCCH-TYPE WITH G PATCH DOMAIN-CONTAINING PROTEIN"/>
    <property type="match status" value="1"/>
</dbReference>
<evidence type="ECO:0000256" key="11">
    <source>
        <dbReference type="ARBA" id="ARBA00023242"/>
    </source>
</evidence>
<dbReference type="GO" id="GO:0000978">
    <property type="term" value="F:RNA polymerase II cis-regulatory region sequence-specific DNA binding"/>
    <property type="evidence" value="ECO:0007669"/>
    <property type="project" value="TreeGrafter"/>
</dbReference>
<dbReference type="SMART" id="SM00443">
    <property type="entry name" value="G_patch"/>
    <property type="match status" value="1"/>
</dbReference>
<dbReference type="Proteomes" id="UP000291343">
    <property type="component" value="Unassembled WGS sequence"/>
</dbReference>
<dbReference type="SMR" id="A0A482X5L1"/>
<dbReference type="SMART" id="SM00356">
    <property type="entry name" value="ZnF_C3H1"/>
    <property type="match status" value="1"/>
</dbReference>
<name>A0A482X5L1_LAOST</name>
<dbReference type="GO" id="GO:0005634">
    <property type="term" value="C:nucleus"/>
    <property type="evidence" value="ECO:0007669"/>
    <property type="project" value="UniProtKB-SubCell"/>
</dbReference>
<comment type="caution">
    <text evidence="17">The sequence shown here is derived from an EMBL/GenBank/DDBJ whole genome shotgun (WGS) entry which is preliminary data.</text>
</comment>
<dbReference type="Pfam" id="PF18044">
    <property type="entry name" value="zf-CCCH_4"/>
    <property type="match status" value="1"/>
</dbReference>
<feature type="region of interest" description="Disordered" evidence="14">
    <location>
        <begin position="264"/>
        <end position="293"/>
    </location>
</feature>
<feature type="coiled-coil region" evidence="13">
    <location>
        <begin position="378"/>
        <end position="405"/>
    </location>
</feature>
<keyword evidence="11" id="KW-0539">Nucleus</keyword>
<dbReference type="GO" id="GO:0001227">
    <property type="term" value="F:DNA-binding transcription repressor activity, RNA polymerase II-specific"/>
    <property type="evidence" value="ECO:0007669"/>
    <property type="project" value="TreeGrafter"/>
</dbReference>
<keyword evidence="9" id="KW-0238">DNA-binding</keyword>
<evidence type="ECO:0000256" key="13">
    <source>
        <dbReference type="SAM" id="Coils"/>
    </source>
</evidence>
<feature type="domain" description="C3H1-type" evidence="15">
    <location>
        <begin position="172"/>
        <end position="195"/>
    </location>
</feature>
<protein>
    <recommendedName>
        <fullName evidence="3">Zinc finger CCCH-type with G patch domain-containing protein</fullName>
    </recommendedName>
</protein>
<evidence type="ECO:0000313" key="17">
    <source>
        <dbReference type="EMBL" id="RZF40906.1"/>
    </source>
</evidence>
<dbReference type="EMBL" id="QKKF02017565">
    <property type="protein sequence ID" value="RZF40906.1"/>
    <property type="molecule type" value="Genomic_DNA"/>
</dbReference>
<keyword evidence="13" id="KW-0175">Coiled coil</keyword>
<organism evidence="17 18">
    <name type="scientific">Laodelphax striatellus</name>
    <name type="common">Small brown planthopper</name>
    <name type="synonym">Delphax striatella</name>
    <dbReference type="NCBI Taxonomy" id="195883"/>
    <lineage>
        <taxon>Eukaryota</taxon>
        <taxon>Metazoa</taxon>
        <taxon>Ecdysozoa</taxon>
        <taxon>Arthropoda</taxon>
        <taxon>Hexapoda</taxon>
        <taxon>Insecta</taxon>
        <taxon>Pterygota</taxon>
        <taxon>Neoptera</taxon>
        <taxon>Paraneoptera</taxon>
        <taxon>Hemiptera</taxon>
        <taxon>Auchenorrhyncha</taxon>
        <taxon>Fulgoroidea</taxon>
        <taxon>Delphacidae</taxon>
        <taxon>Criomorphinae</taxon>
        <taxon>Laodelphax</taxon>
    </lineage>
</organism>
<comment type="subcellular location">
    <subcellularLocation>
        <location evidence="2">Nucleus</location>
    </subcellularLocation>
</comment>
<keyword evidence="18" id="KW-1185">Reference proteome</keyword>
<evidence type="ECO:0000256" key="12">
    <source>
        <dbReference type="PROSITE-ProRule" id="PRU00723"/>
    </source>
</evidence>
<dbReference type="InterPro" id="IPR000467">
    <property type="entry name" value="G_patch_dom"/>
</dbReference>
<evidence type="ECO:0000256" key="7">
    <source>
        <dbReference type="ARBA" id="ARBA00022833"/>
    </source>
</evidence>
<keyword evidence="10" id="KW-0804">Transcription</keyword>
<dbReference type="FunCoup" id="A0A482X5L1">
    <property type="interactions" value="1140"/>
</dbReference>
<keyword evidence="4" id="KW-0678">Repressor</keyword>
<evidence type="ECO:0000256" key="2">
    <source>
        <dbReference type="ARBA" id="ARBA00004123"/>
    </source>
</evidence>
<dbReference type="Pfam" id="PF01585">
    <property type="entry name" value="G-patch"/>
    <property type="match status" value="1"/>
</dbReference>
<feature type="compositionally biased region" description="Basic and acidic residues" evidence="14">
    <location>
        <begin position="509"/>
        <end position="522"/>
    </location>
</feature>
<evidence type="ECO:0000256" key="1">
    <source>
        <dbReference type="ARBA" id="ARBA00004062"/>
    </source>
</evidence>
<evidence type="ECO:0000256" key="9">
    <source>
        <dbReference type="ARBA" id="ARBA00023125"/>
    </source>
</evidence>
<dbReference type="STRING" id="195883.A0A482X5L1"/>
<dbReference type="Gene3D" id="2.30.30.1190">
    <property type="match status" value="1"/>
</dbReference>
<keyword evidence="5 12" id="KW-0479">Metal-binding</keyword>
<accession>A0A482X5L1</accession>
<feature type="region of interest" description="Disordered" evidence="14">
    <location>
        <begin position="493"/>
        <end position="522"/>
    </location>
</feature>
<feature type="compositionally biased region" description="Polar residues" evidence="14">
    <location>
        <begin position="431"/>
        <end position="440"/>
    </location>
</feature>
<dbReference type="InterPro" id="IPR000571">
    <property type="entry name" value="Znf_CCCH"/>
</dbReference>
<keyword evidence="6 12" id="KW-0863">Zinc-finger</keyword>
<evidence type="ECO:0000256" key="3">
    <source>
        <dbReference type="ARBA" id="ARBA00022414"/>
    </source>
</evidence>
<dbReference type="CDD" id="cd20384">
    <property type="entry name" value="Tudor_ZGPAT"/>
    <property type="match status" value="1"/>
</dbReference>
<dbReference type="OrthoDB" id="5842926at2759"/>
<feature type="compositionally biased region" description="Basic and acidic residues" evidence="14">
    <location>
        <begin position="284"/>
        <end position="293"/>
    </location>
</feature>
<evidence type="ECO:0000256" key="10">
    <source>
        <dbReference type="ARBA" id="ARBA00023163"/>
    </source>
</evidence>
<evidence type="ECO:0000259" key="15">
    <source>
        <dbReference type="PROSITE" id="PS50103"/>
    </source>
</evidence>
<feature type="region of interest" description="Disordered" evidence="14">
    <location>
        <begin position="87"/>
        <end position="106"/>
    </location>
</feature>
<reference evidence="17 18" key="1">
    <citation type="journal article" date="2017" name="Gigascience">
        <title>Genome sequence of the small brown planthopper, Laodelphax striatellus.</title>
        <authorList>
            <person name="Zhu J."/>
            <person name="Jiang F."/>
            <person name="Wang X."/>
            <person name="Yang P."/>
            <person name="Bao Y."/>
            <person name="Zhao W."/>
            <person name="Wang W."/>
            <person name="Lu H."/>
            <person name="Wang Q."/>
            <person name="Cui N."/>
            <person name="Li J."/>
            <person name="Chen X."/>
            <person name="Luo L."/>
            <person name="Yu J."/>
            <person name="Kang L."/>
            <person name="Cui F."/>
        </authorList>
    </citation>
    <scope>NUCLEOTIDE SEQUENCE [LARGE SCALE GENOMIC DNA]</scope>
    <source>
        <strain evidence="17">Lst14</strain>
    </source>
</reference>
<sequence>MENEERLKLTESLKQYESQLQQIQCALAAVPESASSERESLLSLQNDIEELIALTKENLDGLAKPSTGPVDQIDAEYELFKAELSELEGTNSEDGNETESHSNGTGAADIKEEMDELQGTKCQAPYKLHWQAESSYHNALIMSVKKLSNASGIHEIMVRVLFVNPTHREMLPCPYFLEGQCRFSEDKCRFSHGQLVPLKDLSEYREPDFSTVRPGSRVLAKREDSLWHHASVVEVLPAARCLIKFNSGAVRQQEVDLHNLLPLKGDHEHSASSDGSSDEETSESNDRSDRVAAAKEQQYKAIVEATLMRTPPSGILGSWEKHTKGIGSRLMEKMGYIHGSGLGRNGEGITEPVDAVVLPAGKSLDHCMALREAAGGDKDMFKAERQRLKMQLRDEKRREKEYQRQKQKTDVFSFLNSTLAPGSQGDKQDDTASSSTSRLAQPSGRRLNIERLQVDEQIKKAERDLGKLREALTRQTAGSTAHKLATARVVAAESDLSRLQDSQQAIANRQDRSKERQKMSVF</sequence>
<dbReference type="InterPro" id="IPR041367">
    <property type="entry name" value="Znf-CCCH_4"/>
</dbReference>
<evidence type="ECO:0000259" key="16">
    <source>
        <dbReference type="PROSITE" id="PS50174"/>
    </source>
</evidence>
<feature type="zinc finger region" description="C3H1-type" evidence="12">
    <location>
        <begin position="172"/>
        <end position="195"/>
    </location>
</feature>
<evidence type="ECO:0000313" key="18">
    <source>
        <dbReference type="Proteomes" id="UP000291343"/>
    </source>
</evidence>
<dbReference type="Gene3D" id="2.30.30.140">
    <property type="match status" value="1"/>
</dbReference>
<dbReference type="GO" id="GO:0008270">
    <property type="term" value="F:zinc ion binding"/>
    <property type="evidence" value="ECO:0007669"/>
    <property type="project" value="UniProtKB-KW"/>
</dbReference>
<proteinExistence type="predicted"/>
<gene>
    <name evidence="17" type="ORF">LSTR_LSTR015062</name>
</gene>
<dbReference type="PROSITE" id="PS50174">
    <property type="entry name" value="G_PATCH"/>
    <property type="match status" value="1"/>
</dbReference>
<feature type="compositionally biased region" description="Polar residues" evidence="14">
    <location>
        <begin position="497"/>
        <end position="507"/>
    </location>
</feature>
<dbReference type="AlphaFoldDB" id="A0A482X5L1"/>
<dbReference type="InParanoid" id="A0A482X5L1"/>
<evidence type="ECO:0000256" key="8">
    <source>
        <dbReference type="ARBA" id="ARBA00023015"/>
    </source>
</evidence>
<evidence type="ECO:0000256" key="6">
    <source>
        <dbReference type="ARBA" id="ARBA00022771"/>
    </source>
</evidence>